<proteinExistence type="predicted"/>
<accession>A0A3N1PG65</accession>
<reference evidence="1 2" key="1">
    <citation type="submission" date="2018-11" db="EMBL/GenBank/DDBJ databases">
        <title>Genomic Encyclopedia of Type Strains, Phase IV (KMG-IV): sequencing the most valuable type-strain genomes for metagenomic binning, comparative biology and taxonomic classification.</title>
        <authorList>
            <person name="Goeker M."/>
        </authorList>
    </citation>
    <scope>NUCLEOTIDE SEQUENCE [LARGE SCALE GENOMIC DNA]</scope>
    <source>
        <strain evidence="1 2">DSM 21945</strain>
    </source>
</reference>
<gene>
    <name evidence="1" type="ORF">EDC28_104226</name>
</gene>
<comment type="caution">
    <text evidence="1">The sequence shown here is derived from an EMBL/GenBank/DDBJ whole genome shotgun (WGS) entry which is preliminary data.</text>
</comment>
<organism evidence="1 2">
    <name type="scientific">Gallaecimonas pentaromativorans</name>
    <dbReference type="NCBI Taxonomy" id="584787"/>
    <lineage>
        <taxon>Bacteria</taxon>
        <taxon>Pseudomonadati</taxon>
        <taxon>Pseudomonadota</taxon>
        <taxon>Gammaproteobacteria</taxon>
        <taxon>Enterobacterales</taxon>
        <taxon>Gallaecimonadaceae</taxon>
        <taxon>Gallaecimonas</taxon>
    </lineage>
</organism>
<name>A0A3N1PG65_9GAMM</name>
<protein>
    <submittedName>
        <fullName evidence="1">Uncharacterized protein</fullName>
    </submittedName>
</protein>
<dbReference type="AlphaFoldDB" id="A0A3N1PG65"/>
<dbReference type="Proteomes" id="UP000268033">
    <property type="component" value="Unassembled WGS sequence"/>
</dbReference>
<dbReference type="RefSeq" id="WP_050658232.1">
    <property type="nucleotide sequence ID" value="NZ_JBLXAC010000004.1"/>
</dbReference>
<sequence length="75" mass="8239">MDNYSAVDMAERLAVMEFIVTQTLSMALQSHPQQAQLLTRLESQLVERLSSSAFADRPASSMAKRILKNAKAGLA</sequence>
<keyword evidence="2" id="KW-1185">Reference proteome</keyword>
<dbReference type="EMBL" id="RJUL01000004">
    <property type="protein sequence ID" value="ROQ27575.1"/>
    <property type="molecule type" value="Genomic_DNA"/>
</dbReference>
<evidence type="ECO:0000313" key="1">
    <source>
        <dbReference type="EMBL" id="ROQ27575.1"/>
    </source>
</evidence>
<evidence type="ECO:0000313" key="2">
    <source>
        <dbReference type="Proteomes" id="UP000268033"/>
    </source>
</evidence>